<feature type="signal peptide" evidence="1">
    <location>
        <begin position="1"/>
        <end position="23"/>
    </location>
</feature>
<evidence type="ECO:0000313" key="2">
    <source>
        <dbReference type="EMBL" id="GAL65532.1"/>
    </source>
</evidence>
<dbReference type="RefSeq" id="WP_052417852.1">
    <property type="nucleotide sequence ID" value="NZ_BBNR01000001.1"/>
</dbReference>
<keyword evidence="5" id="KW-1185">Reference proteome</keyword>
<protein>
    <submittedName>
        <fullName evidence="2">Hep_Hag</fullName>
    </submittedName>
</protein>
<comment type="caution">
    <text evidence="2">The sequence shown here is derived from an EMBL/GenBank/DDBJ whole genome shotgun (WGS) entry which is preliminary data.</text>
</comment>
<sequence>MKTLKTLITLFILTICYTGFSQAPQKINYQAVLRATDNSLISNQSVGMQISVLQGNANGTAVYVETQAPVTSNEGLIGIAIGTGNVQTGDFTTIDWANGPYFVKIETDPEGGNNYTITATSELMSVPYALHAKTAETVNNIDLDDVTNNALSIQNGAMVITNLSTTERDAIANPPRGTVIYNSTDNQLQVAKYEVVDGIDEVGGTNDYMQSQYVANFAQTFTPRGTDAISKIDLNSKTATSVTLKIYEGEGNTGTLLHSQTESVSAGINSITLSTPQSVTKGNVYTIQFENCECGYAVNGITRFDRGKMIEVDTPNPTGFDVAVYDFYCLLTFQSGYTFWIGL</sequence>
<dbReference type="AlphaFoldDB" id="A0A090WDD5"/>
<evidence type="ECO:0000313" key="4">
    <source>
        <dbReference type="Proteomes" id="UP000029641"/>
    </source>
</evidence>
<feature type="chain" id="PRO_5010408403" evidence="1">
    <location>
        <begin position="24"/>
        <end position="343"/>
    </location>
</feature>
<dbReference type="OrthoDB" id="9765957at2"/>
<proteinExistence type="predicted"/>
<dbReference type="EMBL" id="BBNR01000001">
    <property type="protein sequence ID" value="GAL65532.1"/>
    <property type="molecule type" value="Genomic_DNA"/>
</dbReference>
<evidence type="ECO:0000256" key="1">
    <source>
        <dbReference type="SAM" id="SignalP"/>
    </source>
</evidence>
<dbReference type="EMBL" id="BBNY01000005">
    <property type="protein sequence ID" value="GAL88925.1"/>
    <property type="molecule type" value="Genomic_DNA"/>
</dbReference>
<organism evidence="2 4">
    <name type="scientific">Jejuia pallidilutea</name>
    <dbReference type="NCBI Taxonomy" id="504487"/>
    <lineage>
        <taxon>Bacteria</taxon>
        <taxon>Pseudomonadati</taxon>
        <taxon>Bacteroidota</taxon>
        <taxon>Flavobacteriia</taxon>
        <taxon>Flavobacteriales</taxon>
        <taxon>Flavobacteriaceae</taxon>
        <taxon>Jejuia</taxon>
    </lineage>
</organism>
<evidence type="ECO:0000313" key="5">
    <source>
        <dbReference type="Proteomes" id="UP000030184"/>
    </source>
</evidence>
<gene>
    <name evidence="2" type="ORF">JCM19301_3992</name>
    <name evidence="3" type="ORF">JCM19538_1914</name>
</gene>
<dbReference type="Proteomes" id="UP000029641">
    <property type="component" value="Unassembled WGS sequence"/>
</dbReference>
<dbReference type="Proteomes" id="UP000030184">
    <property type="component" value="Unassembled WGS sequence"/>
</dbReference>
<evidence type="ECO:0000313" key="3">
    <source>
        <dbReference type="EMBL" id="GAL88925.1"/>
    </source>
</evidence>
<name>A0A090WDD5_9FLAO</name>
<accession>A0A090WDD5</accession>
<keyword evidence="1" id="KW-0732">Signal</keyword>
<dbReference type="STRING" id="504487.JCM19538_1914"/>
<reference evidence="5" key="1">
    <citation type="journal article" date="2014" name="Genome Announc.">
        <title>Draft Genome Sequence of Marine Flavobacterium Jejuia pallidilutea Strain 11shimoA1 and Pigmentation Mutants.</title>
        <authorList>
            <person name="Takatani N."/>
            <person name="Nakanishi M."/>
            <person name="Meirelles P."/>
            <person name="Mino S."/>
            <person name="Suda W."/>
            <person name="Oshima K."/>
            <person name="Hattori M."/>
            <person name="Ohkuma M."/>
            <person name="Hosokawa M."/>
            <person name="Miyashita K."/>
            <person name="Thompson F.L."/>
            <person name="Niwa A."/>
            <person name="Sawabe T."/>
            <person name="Sawabe T."/>
        </authorList>
    </citation>
    <scope>NUCLEOTIDE SEQUENCE [LARGE SCALE GENOMIC DNA]</scope>
    <source>
        <strain evidence="5">JCM 19538</strain>
    </source>
</reference>